<evidence type="ECO:0000313" key="5">
    <source>
        <dbReference type="Proteomes" id="UP000191144"/>
    </source>
</evidence>
<feature type="domain" description="GOLD" evidence="3">
    <location>
        <begin position="83"/>
        <end position="286"/>
    </location>
</feature>
<name>A0A1G4JGX4_9SACH</name>
<dbReference type="InterPro" id="IPR009038">
    <property type="entry name" value="GOLD_dom"/>
</dbReference>
<dbReference type="SMART" id="SM01190">
    <property type="entry name" value="EMP24_GP25L"/>
    <property type="match status" value="1"/>
</dbReference>
<reference evidence="5" key="1">
    <citation type="submission" date="2016-03" db="EMBL/GenBank/DDBJ databases">
        <authorList>
            <person name="Devillers Hugo."/>
        </authorList>
    </citation>
    <scope>NUCLEOTIDE SEQUENCE [LARGE SCALE GENOMIC DNA]</scope>
</reference>
<evidence type="ECO:0000256" key="2">
    <source>
        <dbReference type="SAM" id="SignalP"/>
    </source>
</evidence>
<dbReference type="OrthoDB" id="4063755at2759"/>
<keyword evidence="1" id="KW-1133">Transmembrane helix</keyword>
<evidence type="ECO:0000259" key="3">
    <source>
        <dbReference type="SMART" id="SM01190"/>
    </source>
</evidence>
<protein>
    <submittedName>
        <fullName evidence="4">LAME_0E04522g1_1</fullName>
    </submittedName>
</protein>
<keyword evidence="1" id="KW-0812">Transmembrane</keyword>
<sequence length="303" mass="34070">MNTWMNIFITLCLLNSQIFCVVAENAGDRQVNRFFTLQREHVRTRMRYKLESMLFGSVLVMANLGREPQPQPKLSFVCPPIKASSLQVERAQQEKHTCVSFETGSNSKTATFTIEVIDYLDHKLDLNRFGPTSCELGRQRLDFTAATSNGDLLRSHRNLKSGRTAIQVEASITNLHFEFCFSNLVYDSSWRSVDMHKAITITLVNQETTKPHVSDRISKKASDAAVDAANMIFSLVSEQDGQQLYHLENERRDLNESTFSWLLGAQLALMLLVAIITIVSVRCLALTDKPAILSVASSTDKCS</sequence>
<evidence type="ECO:0000313" key="4">
    <source>
        <dbReference type="EMBL" id="SCU89604.1"/>
    </source>
</evidence>
<keyword evidence="5" id="KW-1185">Reference proteome</keyword>
<accession>A0A1G4JGX4</accession>
<feature type="transmembrane region" description="Helical" evidence="1">
    <location>
        <begin position="259"/>
        <end position="281"/>
    </location>
</feature>
<gene>
    <name evidence="4" type="ORF">LAME_0E04522G</name>
</gene>
<evidence type="ECO:0000256" key="1">
    <source>
        <dbReference type="SAM" id="Phobius"/>
    </source>
</evidence>
<dbReference type="Pfam" id="PF01105">
    <property type="entry name" value="EMP24_GP25L"/>
    <property type="match status" value="1"/>
</dbReference>
<feature type="chain" id="PRO_5009236047" evidence="2">
    <location>
        <begin position="24"/>
        <end position="303"/>
    </location>
</feature>
<keyword evidence="1" id="KW-0472">Membrane</keyword>
<dbReference type="Proteomes" id="UP000191144">
    <property type="component" value="Chromosome E"/>
</dbReference>
<organism evidence="4 5">
    <name type="scientific">Lachancea meyersii CBS 8951</name>
    <dbReference type="NCBI Taxonomy" id="1266667"/>
    <lineage>
        <taxon>Eukaryota</taxon>
        <taxon>Fungi</taxon>
        <taxon>Dikarya</taxon>
        <taxon>Ascomycota</taxon>
        <taxon>Saccharomycotina</taxon>
        <taxon>Saccharomycetes</taxon>
        <taxon>Saccharomycetales</taxon>
        <taxon>Saccharomycetaceae</taxon>
        <taxon>Lachancea</taxon>
    </lineage>
</organism>
<keyword evidence="2" id="KW-0732">Signal</keyword>
<proteinExistence type="predicted"/>
<dbReference type="EMBL" id="LT598481">
    <property type="protein sequence ID" value="SCU89604.1"/>
    <property type="molecule type" value="Genomic_DNA"/>
</dbReference>
<dbReference type="AlphaFoldDB" id="A0A1G4JGX4"/>
<feature type="signal peptide" evidence="2">
    <location>
        <begin position="1"/>
        <end position="23"/>
    </location>
</feature>